<evidence type="ECO:0000313" key="2">
    <source>
        <dbReference type="Proteomes" id="UP000007490"/>
    </source>
</evidence>
<dbReference type="Gene3D" id="3.10.450.50">
    <property type="match status" value="1"/>
</dbReference>
<dbReference type="GeneID" id="10278449"/>
<dbReference type="Proteomes" id="UP000007490">
    <property type="component" value="Chromosome"/>
</dbReference>
<dbReference type="OrthoDB" id="70748at2157"/>
<dbReference type="RefSeq" id="WP_013645560.1">
    <property type="nucleotide sequence ID" value="NC_015216.1"/>
</dbReference>
<evidence type="ECO:0000313" key="1">
    <source>
        <dbReference type="EMBL" id="ADZ10209.1"/>
    </source>
</evidence>
<keyword evidence="2" id="KW-1185">Reference proteome</keyword>
<dbReference type="EMBL" id="CP002551">
    <property type="protein sequence ID" value="ADZ10209.1"/>
    <property type="molecule type" value="Genomic_DNA"/>
</dbReference>
<organism evidence="1 2">
    <name type="scientific">Methanobacterium lacus (strain AL-21)</name>
    <dbReference type="NCBI Taxonomy" id="877455"/>
    <lineage>
        <taxon>Archaea</taxon>
        <taxon>Methanobacteriati</taxon>
        <taxon>Methanobacteriota</taxon>
        <taxon>Methanomada group</taxon>
        <taxon>Methanobacteria</taxon>
        <taxon>Methanobacteriales</taxon>
        <taxon>Methanobacteriaceae</taxon>
        <taxon>Methanobacterium</taxon>
    </lineage>
</organism>
<dbReference type="eggNOG" id="arCOG06513">
    <property type="taxonomic scope" value="Archaea"/>
</dbReference>
<dbReference type="AlphaFoldDB" id="F0TBE0"/>
<reference evidence="1 2" key="2">
    <citation type="journal article" date="2014" name="Int. J. Syst. Evol. Microbiol.">
        <title>Methanobacterium paludis sp. nov. and a novel strain of Methanobacterium lacus isolated from northern peatlands.</title>
        <authorList>
            <person name="Cadillo-Quiroz H."/>
            <person name="Brauer S.L."/>
            <person name="Goodson N."/>
            <person name="Yavitt J.B."/>
            <person name="Zinder S.H."/>
        </authorList>
    </citation>
    <scope>NUCLEOTIDE SEQUENCE [LARGE SCALE GENOMIC DNA]</scope>
    <source>
        <strain evidence="1 2">AL-21</strain>
    </source>
</reference>
<reference evidence="2" key="1">
    <citation type="submission" date="2011-02" db="EMBL/GenBank/DDBJ databases">
        <title>Complete sequence of Methanobacterium sp. AL-21.</title>
        <authorList>
            <consortium name="US DOE Joint Genome Institute"/>
            <person name="Lucas S."/>
            <person name="Copeland A."/>
            <person name="Lapidus A."/>
            <person name="Cheng J.-F."/>
            <person name="Goodwin L."/>
            <person name="Pitluck S."/>
            <person name="Chertkov O."/>
            <person name="Detter J.C."/>
            <person name="Han C."/>
            <person name="Tapia R."/>
            <person name="Land M."/>
            <person name="Hauser L."/>
            <person name="Kyrpides N."/>
            <person name="Ivanova N."/>
            <person name="Mikhailova N."/>
            <person name="Pagani I."/>
            <person name="Cadillo-Quiroz H."/>
            <person name="Imachi H."/>
            <person name="Zinder S."/>
            <person name="Liu W."/>
            <person name="Woyke T."/>
        </authorList>
    </citation>
    <scope>NUCLEOTIDE SEQUENCE [LARGE SCALE GENOMIC DNA]</scope>
    <source>
        <strain evidence="2">AL-21</strain>
    </source>
</reference>
<name>F0TBE0_METLA</name>
<dbReference type="KEGG" id="mel:Metbo_1989"/>
<dbReference type="HOGENOM" id="CLU_107220_1_1_2"/>
<protein>
    <recommendedName>
        <fullName evidence="3">SnoaL-like domain-containing protein</fullName>
    </recommendedName>
</protein>
<evidence type="ECO:0008006" key="3">
    <source>
        <dbReference type="Google" id="ProtNLM"/>
    </source>
</evidence>
<accession>F0TBE0</accession>
<dbReference type="SUPFAM" id="SSF54427">
    <property type="entry name" value="NTF2-like"/>
    <property type="match status" value="1"/>
</dbReference>
<sequence>MISEESVKELFNYLKTGENVKFFSKVSDDVNWTVMGTHPLAGNYKTKEEFVKSTFLRLNKVLNEGVVLKVNQVLVKDATAVVEMESLSTALNGKPFNNTYCWIVRFENEMVVEVRAYVDSALVQMVLDENETN</sequence>
<dbReference type="InterPro" id="IPR032710">
    <property type="entry name" value="NTF2-like_dom_sf"/>
</dbReference>
<proteinExistence type="predicted"/>
<dbReference type="PANTHER" id="PTHR41252:SF1">
    <property type="entry name" value="BLR2505 PROTEIN"/>
    <property type="match status" value="1"/>
</dbReference>
<gene>
    <name evidence="1" type="ordered locus">Metbo_1989</name>
</gene>
<dbReference type="PANTHER" id="PTHR41252">
    <property type="entry name" value="BLR2505 PROTEIN"/>
    <property type="match status" value="1"/>
</dbReference>